<name>A0A067PJ26_9AGAM</name>
<reference evidence="4" key="1">
    <citation type="journal article" date="2014" name="Proc. Natl. Acad. Sci. U.S.A.">
        <title>Extensive sampling of basidiomycete genomes demonstrates inadequacy of the white-rot/brown-rot paradigm for wood decay fungi.</title>
        <authorList>
            <person name="Riley R."/>
            <person name="Salamov A.A."/>
            <person name="Brown D.W."/>
            <person name="Nagy L.G."/>
            <person name="Floudas D."/>
            <person name="Held B.W."/>
            <person name="Levasseur A."/>
            <person name="Lombard V."/>
            <person name="Morin E."/>
            <person name="Otillar R."/>
            <person name="Lindquist E.A."/>
            <person name="Sun H."/>
            <person name="LaButti K.M."/>
            <person name="Schmutz J."/>
            <person name="Jabbour D."/>
            <person name="Luo H."/>
            <person name="Baker S.E."/>
            <person name="Pisabarro A.G."/>
            <person name="Walton J.D."/>
            <person name="Blanchette R.A."/>
            <person name="Henrissat B."/>
            <person name="Martin F."/>
            <person name="Cullen D."/>
            <person name="Hibbett D.S."/>
            <person name="Grigoriev I.V."/>
        </authorList>
    </citation>
    <scope>NUCLEOTIDE SEQUENCE [LARGE SCALE GENOMIC DNA]</scope>
    <source>
        <strain evidence="4">MUCL 33604</strain>
    </source>
</reference>
<sequence>MSQRLTLTNDSPLRTILLDDHNIPQYKISTPLTLFRSTTTITRCTTGKDEELARIQWHTMRNSRILFQGQILDVGDFFKRKGRLSRDRKFNAPDGQEYEWVTQLRGMELIQTTHPKTAIACFKEHTLNIFSSNHNAQLDIYPAGRHMVDLIITTFVYVEQKRRERKESTTSSGSNASWSAGGC</sequence>
<dbReference type="Proteomes" id="UP000027265">
    <property type="component" value="Unassembled WGS sequence"/>
</dbReference>
<dbReference type="AlphaFoldDB" id="A0A067PJ26"/>
<feature type="domain" description="DUF6593" evidence="2">
    <location>
        <begin position="10"/>
        <end position="164"/>
    </location>
</feature>
<evidence type="ECO:0000256" key="1">
    <source>
        <dbReference type="SAM" id="MobiDB-lite"/>
    </source>
</evidence>
<dbReference type="InterPro" id="IPR046528">
    <property type="entry name" value="DUF6593"/>
</dbReference>
<accession>A0A067PJ26</accession>
<protein>
    <recommendedName>
        <fullName evidence="2">DUF6593 domain-containing protein</fullName>
    </recommendedName>
</protein>
<dbReference type="HOGENOM" id="CLU_084280_4_1_1"/>
<dbReference type="OrthoDB" id="3360976at2759"/>
<gene>
    <name evidence="3" type="ORF">JAAARDRAFT_350496</name>
</gene>
<feature type="compositionally biased region" description="Low complexity" evidence="1">
    <location>
        <begin position="169"/>
        <end position="183"/>
    </location>
</feature>
<evidence type="ECO:0000313" key="4">
    <source>
        <dbReference type="Proteomes" id="UP000027265"/>
    </source>
</evidence>
<dbReference type="InParanoid" id="A0A067PJ26"/>
<dbReference type="Pfam" id="PF20236">
    <property type="entry name" value="DUF6593"/>
    <property type="match status" value="1"/>
</dbReference>
<proteinExistence type="predicted"/>
<feature type="region of interest" description="Disordered" evidence="1">
    <location>
        <begin position="163"/>
        <end position="183"/>
    </location>
</feature>
<keyword evidence="4" id="KW-1185">Reference proteome</keyword>
<evidence type="ECO:0000259" key="2">
    <source>
        <dbReference type="Pfam" id="PF20236"/>
    </source>
</evidence>
<dbReference type="EMBL" id="KL197727">
    <property type="protein sequence ID" value="KDQ54824.1"/>
    <property type="molecule type" value="Genomic_DNA"/>
</dbReference>
<evidence type="ECO:0000313" key="3">
    <source>
        <dbReference type="EMBL" id="KDQ54824.1"/>
    </source>
</evidence>
<organism evidence="3 4">
    <name type="scientific">Jaapia argillacea MUCL 33604</name>
    <dbReference type="NCBI Taxonomy" id="933084"/>
    <lineage>
        <taxon>Eukaryota</taxon>
        <taxon>Fungi</taxon>
        <taxon>Dikarya</taxon>
        <taxon>Basidiomycota</taxon>
        <taxon>Agaricomycotina</taxon>
        <taxon>Agaricomycetes</taxon>
        <taxon>Agaricomycetidae</taxon>
        <taxon>Jaapiales</taxon>
        <taxon>Jaapiaceae</taxon>
        <taxon>Jaapia</taxon>
    </lineage>
</organism>